<comment type="caution">
    <text evidence="15">The sequence shown here is derived from an EMBL/GenBank/DDBJ whole genome shotgun (WGS) entry which is preliminary data.</text>
</comment>
<organism evidence="15 16">
    <name type="scientific">Candidatus Aquirickettsiella gammari</name>
    <dbReference type="NCBI Taxonomy" id="2016198"/>
    <lineage>
        <taxon>Bacteria</taxon>
        <taxon>Pseudomonadati</taxon>
        <taxon>Pseudomonadota</taxon>
        <taxon>Gammaproteobacteria</taxon>
        <taxon>Legionellales</taxon>
        <taxon>Coxiellaceae</taxon>
        <taxon>Candidatus Aquirickettsiella</taxon>
    </lineage>
</organism>
<dbReference type="InterPro" id="IPR037069">
    <property type="entry name" value="AcylCoA_DH/ox_N_sf"/>
</dbReference>
<feature type="domain" description="Acyl-CoA dehydrogenase/oxidase N-terminal" evidence="13">
    <location>
        <begin position="113"/>
        <end position="193"/>
    </location>
</feature>
<accession>A0A370CIG5</accession>
<evidence type="ECO:0000256" key="6">
    <source>
        <dbReference type="ARBA" id="ARBA00020144"/>
    </source>
</evidence>
<dbReference type="NCBIfam" id="NF009586">
    <property type="entry name" value="PRK13026.1"/>
    <property type="match status" value="1"/>
</dbReference>
<dbReference type="EC" id="1.3.8.7" evidence="4"/>
<comment type="pathway">
    <text evidence="2">Lipid metabolism; fatty acid beta-oxidation.</text>
</comment>
<dbReference type="InterPro" id="IPR009100">
    <property type="entry name" value="AcylCoA_DH/oxidase_NM_dom_sf"/>
</dbReference>
<dbReference type="InterPro" id="IPR013786">
    <property type="entry name" value="AcylCoA_DH/ox_N"/>
</dbReference>
<dbReference type="InterPro" id="IPR009075">
    <property type="entry name" value="AcylCo_DH/oxidase_C"/>
</dbReference>
<evidence type="ECO:0000259" key="12">
    <source>
        <dbReference type="Pfam" id="PF00441"/>
    </source>
</evidence>
<evidence type="ECO:0000256" key="4">
    <source>
        <dbReference type="ARBA" id="ARBA00012033"/>
    </source>
</evidence>
<evidence type="ECO:0000259" key="14">
    <source>
        <dbReference type="Pfam" id="PF09317"/>
    </source>
</evidence>
<dbReference type="Pfam" id="PF00441">
    <property type="entry name" value="Acyl-CoA_dh_1"/>
    <property type="match status" value="1"/>
</dbReference>
<comment type="cofactor">
    <cofactor evidence="1">
        <name>FAD</name>
        <dbReference type="ChEBI" id="CHEBI:57692"/>
    </cofactor>
</comment>
<comment type="similarity">
    <text evidence="3">Belongs to the acyl-CoA dehydrogenase family.</text>
</comment>
<keyword evidence="16" id="KW-1185">Reference proteome</keyword>
<evidence type="ECO:0000256" key="3">
    <source>
        <dbReference type="ARBA" id="ARBA00009347"/>
    </source>
</evidence>
<name>A0A370CIG5_9COXI</name>
<keyword evidence="8" id="KW-0274">FAD</keyword>
<feature type="domain" description="Acyl-CoA dehydrogenase/oxidase C-terminal" evidence="12">
    <location>
        <begin position="320"/>
        <end position="467"/>
    </location>
</feature>
<comment type="catalytic activity">
    <reaction evidence="10">
        <text>a medium-chain 2,3-saturated fatty acyl-CoA + oxidized [electron-transfer flavoprotein] + H(+) = a medium-chain (2E)-enoyl-CoA + reduced [electron-transfer flavoprotein]</text>
        <dbReference type="Rhea" id="RHEA:14477"/>
        <dbReference type="Rhea" id="RHEA-COMP:10685"/>
        <dbReference type="Rhea" id="RHEA-COMP:10686"/>
        <dbReference type="ChEBI" id="CHEBI:15378"/>
        <dbReference type="ChEBI" id="CHEBI:57692"/>
        <dbReference type="ChEBI" id="CHEBI:58307"/>
        <dbReference type="ChEBI" id="CHEBI:83723"/>
        <dbReference type="ChEBI" id="CHEBI:83726"/>
        <dbReference type="EC" id="1.3.8.7"/>
    </reaction>
</comment>
<evidence type="ECO:0000256" key="11">
    <source>
        <dbReference type="ARBA" id="ARBA00049247"/>
    </source>
</evidence>
<dbReference type="CDD" id="cd00567">
    <property type="entry name" value="ACAD"/>
    <property type="match status" value="1"/>
</dbReference>
<dbReference type="Proteomes" id="UP000226429">
    <property type="component" value="Unassembled WGS sequence"/>
</dbReference>
<evidence type="ECO:0000256" key="7">
    <source>
        <dbReference type="ARBA" id="ARBA00022630"/>
    </source>
</evidence>
<dbReference type="PANTHER" id="PTHR48083:SF33">
    <property type="entry name" value="ACYL-COENZYME A DEHYDROGENASE"/>
    <property type="match status" value="1"/>
</dbReference>
<dbReference type="Pfam" id="PF02771">
    <property type="entry name" value="Acyl-CoA_dh_N"/>
    <property type="match status" value="1"/>
</dbReference>
<dbReference type="InterPro" id="IPR036250">
    <property type="entry name" value="AcylCo_DH-like_C"/>
</dbReference>
<dbReference type="InterPro" id="IPR015396">
    <property type="entry name" value="FadE_C"/>
</dbReference>
<dbReference type="UniPathway" id="UPA00659"/>
<evidence type="ECO:0000256" key="10">
    <source>
        <dbReference type="ARBA" id="ARBA00047882"/>
    </source>
</evidence>
<evidence type="ECO:0000256" key="2">
    <source>
        <dbReference type="ARBA" id="ARBA00005005"/>
    </source>
</evidence>
<dbReference type="EC" id="1.3.8.8" evidence="5"/>
<dbReference type="SUPFAM" id="SSF47203">
    <property type="entry name" value="Acyl-CoA dehydrogenase C-terminal domain-like"/>
    <property type="match status" value="1"/>
</dbReference>
<dbReference type="SUPFAM" id="SSF56645">
    <property type="entry name" value="Acyl-CoA dehydrogenase NM domain-like"/>
    <property type="match status" value="1"/>
</dbReference>
<dbReference type="Pfam" id="PF09317">
    <property type="entry name" value="ACDH_C"/>
    <property type="match status" value="1"/>
</dbReference>
<reference evidence="15 16" key="2">
    <citation type="journal article" date="2018" name="J. Invertebr. Pathol.">
        <title>'Candidatus Aquirickettsiella gammari' (Gammaproteobacteria: Legionellales: Coxiellaceae): A bacterial pathogen of the freshwater crustacean Gammarus fossarum (Malacostraca: Amphipoda).</title>
        <authorList>
            <person name="Bojko J."/>
            <person name="Dunn A.M."/>
            <person name="Stebbing P.D."/>
            <person name="van Aerle R."/>
            <person name="Bacela-Spychalska K."/>
            <person name="Bean T.P."/>
            <person name="Urrutia A."/>
            <person name="Stentiford G.D."/>
        </authorList>
    </citation>
    <scope>NUCLEOTIDE SEQUENCE [LARGE SCALE GENOMIC DNA]</scope>
    <source>
        <strain evidence="15">RA15029</strain>
    </source>
</reference>
<dbReference type="FunFam" id="1.10.540.10:FF:000004">
    <property type="entry name" value="Acyl-CoA dehydrogenase"/>
    <property type="match status" value="1"/>
</dbReference>
<keyword evidence="7" id="KW-0285">Flavoprotein</keyword>
<gene>
    <name evidence="15" type="ORF">CFE62_002510</name>
</gene>
<feature type="domain" description="Acyl-CoA dehydrogenase C-terminal bacterial-type" evidence="14">
    <location>
        <begin position="474"/>
        <end position="753"/>
    </location>
</feature>
<dbReference type="AlphaFoldDB" id="A0A370CIG5"/>
<evidence type="ECO:0000313" key="15">
    <source>
        <dbReference type="EMBL" id="RDH40648.1"/>
    </source>
</evidence>
<comment type="catalytic activity">
    <reaction evidence="11">
        <text>a long-chain 2,3-saturated fatty acyl-CoA + oxidized [electron-transfer flavoprotein] + H(+) = a long-chain (2E)-enoyl-CoA + reduced [electron-transfer flavoprotein]</text>
        <dbReference type="Rhea" id="RHEA:17721"/>
        <dbReference type="Rhea" id="RHEA-COMP:10685"/>
        <dbReference type="Rhea" id="RHEA-COMP:10686"/>
        <dbReference type="ChEBI" id="CHEBI:15378"/>
        <dbReference type="ChEBI" id="CHEBI:57692"/>
        <dbReference type="ChEBI" id="CHEBI:58307"/>
        <dbReference type="ChEBI" id="CHEBI:83721"/>
        <dbReference type="ChEBI" id="CHEBI:83727"/>
        <dbReference type="EC" id="1.3.8.8"/>
    </reaction>
</comment>
<evidence type="ECO:0000256" key="9">
    <source>
        <dbReference type="ARBA" id="ARBA00023002"/>
    </source>
</evidence>
<dbReference type="EMBL" id="NMOS02000005">
    <property type="protein sequence ID" value="RDH40648.1"/>
    <property type="molecule type" value="Genomic_DNA"/>
</dbReference>
<reference evidence="15 16" key="1">
    <citation type="journal article" date="2017" name="Int. J. Syst. Evol. Microbiol.">
        <title>Aquarickettsiella crustaci n. gen. n. sp. (Gammaproteobacteria: Legionellales: Coxiellaceae); a bacterial pathogen of the freshwater crustacean: Gammarus fossarum (Malacostraca: Amphipoda).</title>
        <authorList>
            <person name="Bojko J."/>
            <person name="Dunn A.M."/>
            <person name="Stebbing P.D."/>
            <person name="Van Aerle R."/>
            <person name="Bacela-Spychalska K."/>
            <person name="Bean T.P."/>
            <person name="Stentiford G.D."/>
        </authorList>
    </citation>
    <scope>NUCLEOTIDE SEQUENCE [LARGE SCALE GENOMIC DNA]</scope>
    <source>
        <strain evidence="15">RA15029</strain>
    </source>
</reference>
<proteinExistence type="inferred from homology"/>
<dbReference type="Gene3D" id="1.20.140.10">
    <property type="entry name" value="Butyryl-CoA Dehydrogenase, subunit A, domain 3"/>
    <property type="match status" value="1"/>
</dbReference>
<dbReference type="GO" id="GO:0070991">
    <property type="term" value="F:medium-chain fatty acyl-CoA dehydrogenase activity"/>
    <property type="evidence" value="ECO:0007669"/>
    <property type="project" value="UniProtKB-EC"/>
</dbReference>
<sequence>MWWLISLIVFVLALIASFGVGPLRRFFWVKPFLGYLKKILPPISETEKIVLEAGDMWWEKDLFRGQPNWKVLHHIPLSRLTTDEQAFINDQVEMLCSLLDDFDILTKYHDLLPTVWTYLKQQKFFGMVIPKKYGGLGFSALAHSTVVLKIATRSVSAAVNTLVPNSLGPAELLLHYGTKEQKDYYLPRLAIGEEIPCFALTSVDAGSDAAALQDSGIVCNGVYQAKEMIGIRLNFNKRYITLAPISTVIGIAFKLSDPDHLIGSKTEIGITVALVPSLLAGVEIGKRHSPMGLAFMNGPIIGKNVFIPISFVIGGEKMLGQGWGMLMECLSVGRGISLPAVSAAQAQLAYRMTGAYSVLREQFHQAVAHFEGVAAALARIAGLTYLIEATRRFTVTAVDASLKPALASSIAKYHMTEFARTIVNDAMDIHGGRGIQMGPRNYLAQGYIAIPISITVEGANILTRNLILFGQGAVRCHPYLRDEMDAITKKDMVSLDKLLIEHFSYSFKNLLKTFSFAFGLGHFFVDTPIKELSYYYRQISRLSAALALVTDFTLIILGGSLKRKERLSARLGDVLSYLYMASSVVRYVQDYPSSEEDRVYAQWGLDYCLYHIQYSLEKFFNNFPKPFLAKILKFIVFPLGRPYQLPTDKQDAQLVFPMTQMSKFRDRMTQDCYLGKKQEDATGRIELAFNQFMQTEVIQKKLKKLKKESAQQKLTMEQLLKSALAEKILTQLEIEEFILAKKLQQDAMQVDEF</sequence>
<dbReference type="PANTHER" id="PTHR48083">
    <property type="entry name" value="MEDIUM-CHAIN SPECIFIC ACYL-COA DEHYDROGENASE, MITOCHONDRIAL-RELATED"/>
    <property type="match status" value="1"/>
</dbReference>
<dbReference type="GO" id="GO:0033539">
    <property type="term" value="P:fatty acid beta-oxidation using acyl-CoA dehydrogenase"/>
    <property type="evidence" value="ECO:0007669"/>
    <property type="project" value="InterPro"/>
</dbReference>
<protein>
    <recommendedName>
        <fullName evidence="6">Acyl-coenzyme A dehydrogenase</fullName>
        <ecNumber evidence="4">1.3.8.7</ecNumber>
        <ecNumber evidence="5">1.3.8.8</ecNumber>
    </recommendedName>
</protein>
<evidence type="ECO:0000313" key="16">
    <source>
        <dbReference type="Proteomes" id="UP000226429"/>
    </source>
</evidence>
<keyword evidence="9" id="KW-0560">Oxidoreductase</keyword>
<dbReference type="Gene3D" id="2.40.110.10">
    <property type="entry name" value="Butyryl-CoA Dehydrogenase, subunit A, domain 2"/>
    <property type="match status" value="1"/>
</dbReference>
<dbReference type="GO" id="GO:0050660">
    <property type="term" value="F:flavin adenine dinucleotide binding"/>
    <property type="evidence" value="ECO:0007669"/>
    <property type="project" value="InterPro"/>
</dbReference>
<dbReference type="GO" id="GO:0005737">
    <property type="term" value="C:cytoplasm"/>
    <property type="evidence" value="ECO:0007669"/>
    <property type="project" value="TreeGrafter"/>
</dbReference>
<dbReference type="Gene3D" id="1.10.540.10">
    <property type="entry name" value="Acyl-CoA dehydrogenase/oxidase, N-terminal domain"/>
    <property type="match status" value="1"/>
</dbReference>
<dbReference type="InterPro" id="IPR046373">
    <property type="entry name" value="Acyl-CoA_Oxase/DH_mid-dom_sf"/>
</dbReference>
<dbReference type="FunFam" id="1.20.140.10:FF:000009">
    <property type="entry name" value="Acyl-CoA dehydrogenase"/>
    <property type="match status" value="1"/>
</dbReference>
<evidence type="ECO:0000256" key="5">
    <source>
        <dbReference type="ARBA" id="ARBA00012040"/>
    </source>
</evidence>
<evidence type="ECO:0000259" key="13">
    <source>
        <dbReference type="Pfam" id="PF02771"/>
    </source>
</evidence>
<dbReference type="GO" id="GO:0004466">
    <property type="term" value="F:long-chain fatty acyl-CoA dehydrogenase activity"/>
    <property type="evidence" value="ECO:0007669"/>
    <property type="project" value="UniProtKB-EC"/>
</dbReference>
<dbReference type="NCBIfam" id="NF007000">
    <property type="entry name" value="PRK09463.1"/>
    <property type="match status" value="1"/>
</dbReference>
<evidence type="ECO:0000256" key="1">
    <source>
        <dbReference type="ARBA" id="ARBA00001974"/>
    </source>
</evidence>
<dbReference type="InterPro" id="IPR050741">
    <property type="entry name" value="Acyl-CoA_dehydrogenase"/>
</dbReference>
<evidence type="ECO:0000256" key="8">
    <source>
        <dbReference type="ARBA" id="ARBA00022827"/>
    </source>
</evidence>